<protein>
    <submittedName>
        <fullName evidence="1">Uncharacterized protein</fullName>
    </submittedName>
</protein>
<dbReference type="EMBL" id="BPLR01016684">
    <property type="protein sequence ID" value="GIY85732.1"/>
    <property type="molecule type" value="Genomic_DNA"/>
</dbReference>
<name>A0AAV4WSA8_CAEEX</name>
<dbReference type="Proteomes" id="UP001054945">
    <property type="component" value="Unassembled WGS sequence"/>
</dbReference>
<comment type="caution">
    <text evidence="1">The sequence shown here is derived from an EMBL/GenBank/DDBJ whole genome shotgun (WGS) entry which is preliminary data.</text>
</comment>
<evidence type="ECO:0000313" key="1">
    <source>
        <dbReference type="EMBL" id="GIY85732.1"/>
    </source>
</evidence>
<proteinExistence type="predicted"/>
<reference evidence="1 2" key="1">
    <citation type="submission" date="2021-06" db="EMBL/GenBank/DDBJ databases">
        <title>Caerostris extrusa draft genome.</title>
        <authorList>
            <person name="Kono N."/>
            <person name="Arakawa K."/>
        </authorList>
    </citation>
    <scope>NUCLEOTIDE SEQUENCE [LARGE SCALE GENOMIC DNA]</scope>
</reference>
<sequence length="100" mass="11042">MAFLLSQDMECRWHLEINLRREIVSVEGLFQRFSALKNEALLCKHLRSQAWKGKKNGSLALEDSVVSGMGSRKFFGRASPSRFSAGWGGGAGLALKGLWG</sequence>
<evidence type="ECO:0000313" key="2">
    <source>
        <dbReference type="Proteomes" id="UP001054945"/>
    </source>
</evidence>
<dbReference type="AlphaFoldDB" id="A0AAV4WSA8"/>
<organism evidence="1 2">
    <name type="scientific">Caerostris extrusa</name>
    <name type="common">Bark spider</name>
    <name type="synonym">Caerostris bankana</name>
    <dbReference type="NCBI Taxonomy" id="172846"/>
    <lineage>
        <taxon>Eukaryota</taxon>
        <taxon>Metazoa</taxon>
        <taxon>Ecdysozoa</taxon>
        <taxon>Arthropoda</taxon>
        <taxon>Chelicerata</taxon>
        <taxon>Arachnida</taxon>
        <taxon>Araneae</taxon>
        <taxon>Araneomorphae</taxon>
        <taxon>Entelegynae</taxon>
        <taxon>Araneoidea</taxon>
        <taxon>Araneidae</taxon>
        <taxon>Caerostris</taxon>
    </lineage>
</organism>
<keyword evidence="2" id="KW-1185">Reference proteome</keyword>
<gene>
    <name evidence="1" type="ORF">CEXT_330841</name>
</gene>
<accession>A0AAV4WSA8</accession>